<evidence type="ECO:0000313" key="1">
    <source>
        <dbReference type="EMBL" id="MBX21186.1"/>
    </source>
</evidence>
<dbReference type="AlphaFoldDB" id="A0A2P2LT82"/>
<sequence>MEKPILDPVISAQINEIKTSETEIEVCRSIKNEMQTAINSLLKVML</sequence>
<dbReference type="EMBL" id="GGEC01040702">
    <property type="protein sequence ID" value="MBX21186.1"/>
    <property type="molecule type" value="Transcribed_RNA"/>
</dbReference>
<accession>A0A2P2LT82</accession>
<protein>
    <submittedName>
        <fullName evidence="1">Uncharacterized protein</fullName>
    </submittedName>
</protein>
<organism evidence="1">
    <name type="scientific">Rhizophora mucronata</name>
    <name type="common">Asiatic mangrove</name>
    <dbReference type="NCBI Taxonomy" id="61149"/>
    <lineage>
        <taxon>Eukaryota</taxon>
        <taxon>Viridiplantae</taxon>
        <taxon>Streptophyta</taxon>
        <taxon>Embryophyta</taxon>
        <taxon>Tracheophyta</taxon>
        <taxon>Spermatophyta</taxon>
        <taxon>Magnoliopsida</taxon>
        <taxon>eudicotyledons</taxon>
        <taxon>Gunneridae</taxon>
        <taxon>Pentapetalae</taxon>
        <taxon>rosids</taxon>
        <taxon>fabids</taxon>
        <taxon>Malpighiales</taxon>
        <taxon>Rhizophoraceae</taxon>
        <taxon>Rhizophora</taxon>
    </lineage>
</organism>
<name>A0A2P2LT82_RHIMU</name>
<reference evidence="1" key="1">
    <citation type="submission" date="2018-02" db="EMBL/GenBank/DDBJ databases">
        <title>Rhizophora mucronata_Transcriptome.</title>
        <authorList>
            <person name="Meera S.P."/>
            <person name="Sreeshan A."/>
            <person name="Augustine A."/>
        </authorList>
    </citation>
    <scope>NUCLEOTIDE SEQUENCE</scope>
    <source>
        <tissue evidence="1">Leaf</tissue>
    </source>
</reference>
<proteinExistence type="predicted"/>